<keyword evidence="5 8" id="KW-0378">Hydrolase</keyword>
<dbReference type="InterPro" id="IPR029060">
    <property type="entry name" value="PIN-like_dom_sf"/>
</dbReference>
<feature type="domain" description="PIN" evidence="9">
    <location>
        <begin position="1"/>
        <end position="124"/>
    </location>
</feature>
<keyword evidence="2 8" id="KW-1277">Toxin-antitoxin system</keyword>
<dbReference type="GO" id="GO:0016787">
    <property type="term" value="F:hydrolase activity"/>
    <property type="evidence" value="ECO:0007669"/>
    <property type="project" value="UniProtKB-KW"/>
</dbReference>
<evidence type="ECO:0000256" key="1">
    <source>
        <dbReference type="ARBA" id="ARBA00001946"/>
    </source>
</evidence>
<dbReference type="Gene3D" id="3.40.50.1010">
    <property type="entry name" value="5'-nuclease"/>
    <property type="match status" value="1"/>
</dbReference>
<dbReference type="InterPro" id="IPR050556">
    <property type="entry name" value="Type_II_TA_system_RNase"/>
</dbReference>
<keyword evidence="11" id="KW-1185">Reference proteome</keyword>
<proteinExistence type="inferred from homology"/>
<evidence type="ECO:0000256" key="7">
    <source>
        <dbReference type="ARBA" id="ARBA00038093"/>
    </source>
</evidence>
<organism evidence="10 11">
    <name type="scientific">Halobium palmae</name>
    <dbReference type="NCBI Taxonomy" id="1776492"/>
    <lineage>
        <taxon>Archaea</taxon>
        <taxon>Methanobacteriati</taxon>
        <taxon>Methanobacteriota</taxon>
        <taxon>Stenosarchaea group</taxon>
        <taxon>Halobacteria</taxon>
        <taxon>Halobacteriales</taxon>
        <taxon>Haloferacaceae</taxon>
        <taxon>Halobium</taxon>
    </lineage>
</organism>
<evidence type="ECO:0000259" key="9">
    <source>
        <dbReference type="Pfam" id="PF01850"/>
    </source>
</evidence>
<keyword evidence="8" id="KW-0800">Toxin</keyword>
<evidence type="ECO:0000256" key="5">
    <source>
        <dbReference type="ARBA" id="ARBA00022801"/>
    </source>
</evidence>
<dbReference type="PANTHER" id="PTHR33653">
    <property type="entry name" value="RIBONUCLEASE VAPC2"/>
    <property type="match status" value="1"/>
</dbReference>
<comment type="cofactor">
    <cofactor evidence="1 8">
        <name>Mg(2+)</name>
        <dbReference type="ChEBI" id="CHEBI:18420"/>
    </cofactor>
</comment>
<dbReference type="AlphaFoldDB" id="A0ABD5RYW1"/>
<keyword evidence="3 8" id="KW-0540">Nuclease</keyword>
<evidence type="ECO:0000256" key="6">
    <source>
        <dbReference type="ARBA" id="ARBA00022842"/>
    </source>
</evidence>
<sequence length="131" mass="14577">MILDTSFLIHLFRGRDGAHRKGDELSNENVVQRVPAPVVTELSYGVRMEGTDEELRRFENAMRMYPVVDLNRELARRAGDLLAEADLEAGGESGIDKIDPMVAAVADVLDEPVLTDNVDDFEKLGVDVETY</sequence>
<keyword evidence="6 8" id="KW-0460">Magnesium</keyword>
<dbReference type="Pfam" id="PF01850">
    <property type="entry name" value="PIN"/>
    <property type="match status" value="1"/>
</dbReference>
<comment type="function">
    <text evidence="8">Toxic component of a toxin-antitoxin (TA) system. An RNase.</text>
</comment>
<dbReference type="EC" id="3.1.-.-" evidence="8"/>
<dbReference type="GO" id="GO:0004518">
    <property type="term" value="F:nuclease activity"/>
    <property type="evidence" value="ECO:0007669"/>
    <property type="project" value="UniProtKB-KW"/>
</dbReference>
<evidence type="ECO:0000256" key="3">
    <source>
        <dbReference type="ARBA" id="ARBA00022722"/>
    </source>
</evidence>
<evidence type="ECO:0000256" key="8">
    <source>
        <dbReference type="HAMAP-Rule" id="MF_00265"/>
    </source>
</evidence>
<dbReference type="GO" id="GO:0090729">
    <property type="term" value="F:toxin activity"/>
    <property type="evidence" value="ECO:0007669"/>
    <property type="project" value="UniProtKB-KW"/>
</dbReference>
<dbReference type="SUPFAM" id="SSF88723">
    <property type="entry name" value="PIN domain-like"/>
    <property type="match status" value="1"/>
</dbReference>
<evidence type="ECO:0000256" key="2">
    <source>
        <dbReference type="ARBA" id="ARBA00022649"/>
    </source>
</evidence>
<evidence type="ECO:0000256" key="4">
    <source>
        <dbReference type="ARBA" id="ARBA00022723"/>
    </source>
</evidence>
<evidence type="ECO:0000313" key="10">
    <source>
        <dbReference type="EMBL" id="MFC6724480.1"/>
    </source>
</evidence>
<protein>
    <recommendedName>
        <fullName evidence="8">Ribonuclease VapC</fullName>
        <shortName evidence="8">RNase VapC</shortName>
        <ecNumber evidence="8">3.1.-.-</ecNumber>
    </recommendedName>
    <alternativeName>
        <fullName evidence="8">Putative toxin VapC</fullName>
    </alternativeName>
</protein>
<dbReference type="GO" id="GO:0000287">
    <property type="term" value="F:magnesium ion binding"/>
    <property type="evidence" value="ECO:0007669"/>
    <property type="project" value="UniProtKB-UniRule"/>
</dbReference>
<comment type="similarity">
    <text evidence="7 8">Belongs to the PINc/VapC protein family.</text>
</comment>
<reference evidence="10 11" key="1">
    <citation type="journal article" date="2019" name="Int. J. Syst. Evol. Microbiol.">
        <title>The Global Catalogue of Microorganisms (GCM) 10K type strain sequencing project: providing services to taxonomists for standard genome sequencing and annotation.</title>
        <authorList>
            <consortium name="The Broad Institute Genomics Platform"/>
            <consortium name="The Broad Institute Genome Sequencing Center for Infectious Disease"/>
            <person name="Wu L."/>
            <person name="Ma J."/>
        </authorList>
    </citation>
    <scope>NUCLEOTIDE SEQUENCE [LARGE SCALE GENOMIC DNA]</scope>
    <source>
        <strain evidence="10 11">NBRC 111368</strain>
    </source>
</reference>
<dbReference type="PANTHER" id="PTHR33653:SF1">
    <property type="entry name" value="RIBONUCLEASE VAPC2"/>
    <property type="match status" value="1"/>
</dbReference>
<dbReference type="InterPro" id="IPR022907">
    <property type="entry name" value="VapC_family"/>
</dbReference>
<name>A0ABD5RYW1_9EURY</name>
<keyword evidence="4 8" id="KW-0479">Metal-binding</keyword>
<feature type="binding site" evidence="8">
    <location>
        <position position="4"/>
    </location>
    <ligand>
        <name>Mg(2+)</name>
        <dbReference type="ChEBI" id="CHEBI:18420"/>
    </ligand>
</feature>
<dbReference type="EMBL" id="JBHSWU010000192">
    <property type="protein sequence ID" value="MFC6724480.1"/>
    <property type="molecule type" value="Genomic_DNA"/>
</dbReference>
<dbReference type="HAMAP" id="MF_00265">
    <property type="entry name" value="VapC_Nob1"/>
    <property type="match status" value="1"/>
</dbReference>
<gene>
    <name evidence="8" type="primary">vapC</name>
    <name evidence="10" type="ORF">ACFQE1_08850</name>
</gene>
<comment type="caution">
    <text evidence="10">The sequence shown here is derived from an EMBL/GenBank/DDBJ whole genome shotgun (WGS) entry which is preliminary data.</text>
</comment>
<feature type="binding site" evidence="8">
    <location>
        <position position="99"/>
    </location>
    <ligand>
        <name>Mg(2+)</name>
        <dbReference type="ChEBI" id="CHEBI:18420"/>
    </ligand>
</feature>
<dbReference type="Proteomes" id="UP001596328">
    <property type="component" value="Unassembled WGS sequence"/>
</dbReference>
<dbReference type="InterPro" id="IPR002716">
    <property type="entry name" value="PIN_dom"/>
</dbReference>
<evidence type="ECO:0000313" key="11">
    <source>
        <dbReference type="Proteomes" id="UP001596328"/>
    </source>
</evidence>
<accession>A0ABD5RYW1</accession>